<proteinExistence type="inferred from homology"/>
<gene>
    <name evidence="12" type="primary">MPUL0D08170</name>
    <name evidence="12" type="ORF">METSCH_D08170</name>
</gene>
<evidence type="ECO:0000256" key="3">
    <source>
        <dbReference type="ARBA" id="ARBA00012217"/>
    </source>
</evidence>
<accession>A0A4P6XSH4</accession>
<keyword evidence="7" id="KW-0658">Purine biosynthesis</keyword>
<dbReference type="Proteomes" id="UP000292447">
    <property type="component" value="Chromosome IV"/>
</dbReference>
<dbReference type="Gene3D" id="3.30.200.20">
    <property type="entry name" value="Phosphorylase Kinase, domain 1"/>
    <property type="match status" value="1"/>
</dbReference>
<evidence type="ECO:0000313" key="12">
    <source>
        <dbReference type="EMBL" id="QBM89735.1"/>
    </source>
</evidence>
<evidence type="ECO:0000259" key="11">
    <source>
        <dbReference type="Pfam" id="PF01259"/>
    </source>
</evidence>
<dbReference type="PANTHER" id="PTHR43700">
    <property type="entry name" value="PHOSPHORIBOSYLAMINOIMIDAZOLE-SUCCINOCARBOXAMIDE SYNTHASE"/>
    <property type="match status" value="1"/>
</dbReference>
<evidence type="ECO:0000256" key="6">
    <source>
        <dbReference type="ARBA" id="ARBA00022741"/>
    </source>
</evidence>
<dbReference type="EC" id="6.3.2.6" evidence="3"/>
<dbReference type="NCBIfam" id="NF010568">
    <property type="entry name" value="PRK13961.1"/>
    <property type="match status" value="1"/>
</dbReference>
<keyword evidence="13" id="KW-1185">Reference proteome</keyword>
<dbReference type="GO" id="GO:0005524">
    <property type="term" value="F:ATP binding"/>
    <property type="evidence" value="ECO:0007669"/>
    <property type="project" value="UniProtKB-KW"/>
</dbReference>
<dbReference type="UniPathway" id="UPA00074">
    <property type="reaction ID" value="UER00131"/>
</dbReference>
<dbReference type="CDD" id="cd01414">
    <property type="entry name" value="SAICAR_synt_Sc"/>
    <property type="match status" value="1"/>
</dbReference>
<evidence type="ECO:0000256" key="10">
    <source>
        <dbReference type="ARBA" id="ARBA00048475"/>
    </source>
</evidence>
<keyword evidence="6" id="KW-0547">Nucleotide-binding</keyword>
<feature type="domain" description="SAICAR synthetase/ADE2 N-terminal" evidence="11">
    <location>
        <begin position="15"/>
        <end position="278"/>
    </location>
</feature>
<dbReference type="GO" id="GO:0004639">
    <property type="term" value="F:phosphoribosylaminoimidazolesuccinocarboxamide synthase activity"/>
    <property type="evidence" value="ECO:0007669"/>
    <property type="project" value="UniProtKB-EC"/>
</dbReference>
<evidence type="ECO:0000256" key="2">
    <source>
        <dbReference type="ARBA" id="ARBA00010190"/>
    </source>
</evidence>
<dbReference type="Gene3D" id="3.30.470.20">
    <property type="entry name" value="ATP-grasp fold, B domain"/>
    <property type="match status" value="1"/>
</dbReference>
<dbReference type="NCBIfam" id="TIGR00081">
    <property type="entry name" value="purC"/>
    <property type="match status" value="1"/>
</dbReference>
<keyword evidence="5" id="KW-0436">Ligase</keyword>
<keyword evidence="8" id="KW-0067">ATP-binding</keyword>
<evidence type="ECO:0000256" key="5">
    <source>
        <dbReference type="ARBA" id="ARBA00022598"/>
    </source>
</evidence>
<organism evidence="12 13">
    <name type="scientific">Metschnikowia aff. pulcherrima</name>
    <dbReference type="NCBI Taxonomy" id="2163413"/>
    <lineage>
        <taxon>Eukaryota</taxon>
        <taxon>Fungi</taxon>
        <taxon>Dikarya</taxon>
        <taxon>Ascomycota</taxon>
        <taxon>Saccharomycotina</taxon>
        <taxon>Pichiomycetes</taxon>
        <taxon>Metschnikowiaceae</taxon>
        <taxon>Metschnikowia</taxon>
    </lineage>
</organism>
<dbReference type="Pfam" id="PF01259">
    <property type="entry name" value="SAICAR_synt"/>
    <property type="match status" value="1"/>
</dbReference>
<reference evidence="13" key="1">
    <citation type="submission" date="2019-03" db="EMBL/GenBank/DDBJ databases">
        <title>Snf2 controls pulcherriminic acid biosynthesis and connects pigmentation and antifungal activity of the yeast Metschnikowia pulcherrima.</title>
        <authorList>
            <person name="Gore-Lloyd D."/>
            <person name="Sumann I."/>
            <person name="Brachmann A.O."/>
            <person name="Schneeberger K."/>
            <person name="Ortiz-Merino R.A."/>
            <person name="Moreno-Beltran M."/>
            <person name="Schlaefli M."/>
            <person name="Kirner P."/>
            <person name="Santos Kron A."/>
            <person name="Wolfe K.H."/>
            <person name="Piel J."/>
            <person name="Ahrens C.H."/>
            <person name="Henk D."/>
            <person name="Freimoser F.M."/>
        </authorList>
    </citation>
    <scope>NUCLEOTIDE SEQUENCE [LARGE SCALE GENOMIC DNA]</scope>
    <source>
        <strain evidence="13">APC 1.2</strain>
    </source>
</reference>
<evidence type="ECO:0000256" key="1">
    <source>
        <dbReference type="ARBA" id="ARBA00004672"/>
    </source>
</evidence>
<comment type="similarity">
    <text evidence="2">Belongs to the SAICAR synthetase family.</text>
</comment>
<dbReference type="GO" id="GO:0006189">
    <property type="term" value="P:'de novo' IMP biosynthetic process"/>
    <property type="evidence" value="ECO:0007669"/>
    <property type="project" value="UniProtKB-UniPathway"/>
</dbReference>
<dbReference type="AlphaFoldDB" id="A0A4P6XSH4"/>
<dbReference type="FunFam" id="3.30.470.20:FF:000015">
    <property type="entry name" value="Phosphoribosylaminoimidazole-succinocarboxamide synthase"/>
    <property type="match status" value="1"/>
</dbReference>
<sequence length="306" mass="34456">MSLHSTNLDGILPLVARGKVRDIYEVDSKTLLFVATDRISAYDVIMSNGIPAKGKILTQLSEFWFDFLSGEVPNHLALPAGSTDLFKHLPAELSEPKYRDQLEGRSLLVKKMKLIPLEVIVRGYITGSAWKEYKTKKTVHGLKITQDDLQESQEFSQPIFTPSTKAEQGEHDENISPEQAEKIVGKELCDKVAEIAIKLYTKAKNYAKERDIIIADTKFEFGLDENDNIVLVDEVLTPDSSRFWSAASYKIGAGQDSYDKQFLRDWLTANNLNGKEGVAMDELIATRTKLKYIEAYEALTGNKWSE</sequence>
<evidence type="ECO:0000256" key="7">
    <source>
        <dbReference type="ARBA" id="ARBA00022755"/>
    </source>
</evidence>
<evidence type="ECO:0000256" key="9">
    <source>
        <dbReference type="ARBA" id="ARBA00030409"/>
    </source>
</evidence>
<dbReference type="PROSITE" id="PS01058">
    <property type="entry name" value="SAICAR_SYNTHETASE_2"/>
    <property type="match status" value="1"/>
</dbReference>
<dbReference type="GO" id="GO:0005737">
    <property type="term" value="C:cytoplasm"/>
    <property type="evidence" value="ECO:0007669"/>
    <property type="project" value="TreeGrafter"/>
</dbReference>
<evidence type="ECO:0000313" key="13">
    <source>
        <dbReference type="Proteomes" id="UP000292447"/>
    </source>
</evidence>
<dbReference type="FunFam" id="3.30.200.20:FF:000392">
    <property type="entry name" value="Phosphoribosylaminoimidazole-succinocarboxamide synthase"/>
    <property type="match status" value="1"/>
</dbReference>
<dbReference type="InterPro" id="IPR018236">
    <property type="entry name" value="SAICAR_synthetase_CS"/>
</dbReference>
<dbReference type="SUPFAM" id="SSF56104">
    <property type="entry name" value="SAICAR synthase-like"/>
    <property type="match status" value="1"/>
</dbReference>
<dbReference type="EMBL" id="CP034459">
    <property type="protein sequence ID" value="QBM89735.1"/>
    <property type="molecule type" value="Genomic_DNA"/>
</dbReference>
<dbReference type="PROSITE" id="PS01057">
    <property type="entry name" value="SAICAR_SYNTHETASE_1"/>
    <property type="match status" value="1"/>
</dbReference>
<dbReference type="HAMAP" id="MF_00137">
    <property type="entry name" value="SAICAR_synth"/>
    <property type="match status" value="1"/>
</dbReference>
<evidence type="ECO:0000256" key="8">
    <source>
        <dbReference type="ARBA" id="ARBA00022840"/>
    </source>
</evidence>
<dbReference type="PANTHER" id="PTHR43700:SF1">
    <property type="entry name" value="PHOSPHORIBOSYLAMINOIMIDAZOLE-SUCCINOCARBOXAMIDE SYNTHASE"/>
    <property type="match status" value="1"/>
</dbReference>
<name>A0A4P6XSH4_9ASCO</name>
<dbReference type="InterPro" id="IPR001636">
    <property type="entry name" value="SAICAR_synth"/>
</dbReference>
<comment type="pathway">
    <text evidence="1">Purine metabolism; IMP biosynthesis via de novo pathway; 5-amino-1-(5-phospho-D-ribosyl)imidazole-4-carboxamide from 5-amino-1-(5-phospho-D-ribosyl)imidazole-4-carboxylate: step 1/2.</text>
</comment>
<protein>
    <recommendedName>
        <fullName evidence="4">Phosphoribosylaminoimidazole-succinocarboxamide synthase</fullName>
        <ecNumber evidence="3">6.3.2.6</ecNumber>
    </recommendedName>
    <alternativeName>
        <fullName evidence="9">SAICAR synthetase</fullName>
    </alternativeName>
</protein>
<evidence type="ECO:0000256" key="4">
    <source>
        <dbReference type="ARBA" id="ARBA00016460"/>
    </source>
</evidence>
<comment type="catalytic activity">
    <reaction evidence="10">
        <text>5-amino-1-(5-phospho-D-ribosyl)imidazole-4-carboxylate + L-aspartate + ATP = (2S)-2-[5-amino-1-(5-phospho-beta-D-ribosyl)imidazole-4-carboxamido]succinate + ADP + phosphate + 2 H(+)</text>
        <dbReference type="Rhea" id="RHEA:22628"/>
        <dbReference type="ChEBI" id="CHEBI:15378"/>
        <dbReference type="ChEBI" id="CHEBI:29991"/>
        <dbReference type="ChEBI" id="CHEBI:30616"/>
        <dbReference type="ChEBI" id="CHEBI:43474"/>
        <dbReference type="ChEBI" id="CHEBI:58443"/>
        <dbReference type="ChEBI" id="CHEBI:77657"/>
        <dbReference type="ChEBI" id="CHEBI:456216"/>
        <dbReference type="EC" id="6.3.2.6"/>
    </reaction>
</comment>
<dbReference type="InterPro" id="IPR028923">
    <property type="entry name" value="SAICAR_synt/ADE2_N"/>
</dbReference>
<dbReference type="STRING" id="2163413.A0A4P6XSH4"/>